<dbReference type="PANTHER" id="PTHR44229:SF4">
    <property type="entry name" value="15-HYDROXYPROSTAGLANDIN DEHYDROGENASE [NAD(+)]"/>
    <property type="match status" value="1"/>
</dbReference>
<evidence type="ECO:0000256" key="4">
    <source>
        <dbReference type="RuleBase" id="RU000363"/>
    </source>
</evidence>
<dbReference type="InterPro" id="IPR002347">
    <property type="entry name" value="SDR_fam"/>
</dbReference>
<gene>
    <name evidence="5" type="ORF">B0A55_07262</name>
</gene>
<sequence length="291" mass="31902">MSKPVALITGGGSGIGLALAEHLINSHPGYRVAILDVDAERGEAASKRLNLADNCLFRRVDVTDYDQQAQAFQQAFDWGGGRLDMFVANAGIGDQDSVYKELRGVDGETGLPRPVDLRTFDVNLNAVIQGVHLARHFFLRNSRSGGKIVVTSSCLGVYSNHCLPLYTASKHALVGFVRSTAPVFAGMDITINALLPVMIETNLMPEAIRPLWDENQLTPMSTAVKAIDRILRDEKLTGQTIELSLDQLVFSQQQAYSTLNAKWMCEEHRLWEMACEPLLPKPPGENVAGLQ</sequence>
<dbReference type="PRINTS" id="PR00080">
    <property type="entry name" value="SDRFAMILY"/>
</dbReference>
<name>A0A4U0X0C7_9PEZI</name>
<keyword evidence="2" id="KW-0521">NADP</keyword>
<dbReference type="GO" id="GO:0005737">
    <property type="term" value="C:cytoplasm"/>
    <property type="evidence" value="ECO:0007669"/>
    <property type="project" value="TreeGrafter"/>
</dbReference>
<evidence type="ECO:0000313" key="6">
    <source>
        <dbReference type="Proteomes" id="UP000309340"/>
    </source>
</evidence>
<dbReference type="STRING" id="329884.A0A4U0X0C7"/>
<dbReference type="PANTHER" id="PTHR44229">
    <property type="entry name" value="15-HYDROXYPROSTAGLANDIN DEHYDROGENASE [NAD(+)]"/>
    <property type="match status" value="1"/>
</dbReference>
<dbReference type="InterPro" id="IPR036291">
    <property type="entry name" value="NAD(P)-bd_dom_sf"/>
</dbReference>
<comment type="caution">
    <text evidence="5">The sequence shown here is derived from an EMBL/GenBank/DDBJ whole genome shotgun (WGS) entry which is preliminary data.</text>
</comment>
<dbReference type="Pfam" id="PF00106">
    <property type="entry name" value="adh_short"/>
    <property type="match status" value="1"/>
</dbReference>
<evidence type="ECO:0000313" key="5">
    <source>
        <dbReference type="EMBL" id="TKA69027.1"/>
    </source>
</evidence>
<dbReference type="Gene3D" id="3.40.50.720">
    <property type="entry name" value="NAD(P)-binding Rossmann-like Domain"/>
    <property type="match status" value="1"/>
</dbReference>
<proteinExistence type="inferred from homology"/>
<comment type="similarity">
    <text evidence="1 4">Belongs to the short-chain dehydrogenases/reductases (SDR) family.</text>
</comment>
<dbReference type="GO" id="GO:0016616">
    <property type="term" value="F:oxidoreductase activity, acting on the CH-OH group of donors, NAD or NADP as acceptor"/>
    <property type="evidence" value="ECO:0007669"/>
    <property type="project" value="TreeGrafter"/>
</dbReference>
<evidence type="ECO:0000256" key="1">
    <source>
        <dbReference type="ARBA" id="ARBA00006484"/>
    </source>
</evidence>
<dbReference type="PRINTS" id="PR00081">
    <property type="entry name" value="GDHRDH"/>
</dbReference>
<dbReference type="OrthoDB" id="5371740at2759"/>
<organism evidence="5 6">
    <name type="scientific">Friedmanniomyces simplex</name>
    <dbReference type="NCBI Taxonomy" id="329884"/>
    <lineage>
        <taxon>Eukaryota</taxon>
        <taxon>Fungi</taxon>
        <taxon>Dikarya</taxon>
        <taxon>Ascomycota</taxon>
        <taxon>Pezizomycotina</taxon>
        <taxon>Dothideomycetes</taxon>
        <taxon>Dothideomycetidae</taxon>
        <taxon>Mycosphaerellales</taxon>
        <taxon>Teratosphaeriaceae</taxon>
        <taxon>Friedmanniomyces</taxon>
    </lineage>
</organism>
<reference evidence="5 6" key="1">
    <citation type="submission" date="2017-03" db="EMBL/GenBank/DDBJ databases">
        <title>Genomes of endolithic fungi from Antarctica.</title>
        <authorList>
            <person name="Coleine C."/>
            <person name="Masonjones S."/>
            <person name="Stajich J.E."/>
        </authorList>
    </citation>
    <scope>NUCLEOTIDE SEQUENCE [LARGE SCALE GENOMIC DNA]</scope>
    <source>
        <strain evidence="5 6">CCFEE 5184</strain>
    </source>
</reference>
<dbReference type="AlphaFoldDB" id="A0A4U0X0C7"/>
<dbReference type="InterPro" id="IPR020904">
    <property type="entry name" value="Sc_DH/Rdtase_CS"/>
</dbReference>
<keyword evidence="6" id="KW-1185">Reference proteome</keyword>
<evidence type="ECO:0000256" key="2">
    <source>
        <dbReference type="ARBA" id="ARBA00022857"/>
    </source>
</evidence>
<keyword evidence="3" id="KW-0560">Oxidoreductase</keyword>
<evidence type="ECO:0008006" key="7">
    <source>
        <dbReference type="Google" id="ProtNLM"/>
    </source>
</evidence>
<dbReference type="PROSITE" id="PS00061">
    <property type="entry name" value="ADH_SHORT"/>
    <property type="match status" value="1"/>
</dbReference>
<dbReference type="SUPFAM" id="SSF51735">
    <property type="entry name" value="NAD(P)-binding Rossmann-fold domains"/>
    <property type="match status" value="1"/>
</dbReference>
<dbReference type="Proteomes" id="UP000309340">
    <property type="component" value="Unassembled WGS sequence"/>
</dbReference>
<protein>
    <recommendedName>
        <fullName evidence="7">15-hydroxyprostaglandin dehydrogenase [NAD(+)]</fullName>
    </recommendedName>
</protein>
<accession>A0A4U0X0C7</accession>
<evidence type="ECO:0000256" key="3">
    <source>
        <dbReference type="ARBA" id="ARBA00023002"/>
    </source>
</evidence>
<dbReference type="EMBL" id="NAJQ01000473">
    <property type="protein sequence ID" value="TKA69027.1"/>
    <property type="molecule type" value="Genomic_DNA"/>
</dbReference>